<protein>
    <submittedName>
        <fullName evidence="1">Uncharacterized protein</fullName>
    </submittedName>
</protein>
<comment type="caution">
    <text evidence="1">The sequence shown here is derived from an EMBL/GenBank/DDBJ whole genome shotgun (WGS) entry which is preliminary data.</text>
</comment>
<dbReference type="EMBL" id="JBHUDM010000001">
    <property type="protein sequence ID" value="MFD1641102.1"/>
    <property type="molecule type" value="Genomic_DNA"/>
</dbReference>
<dbReference type="AlphaFoldDB" id="A0ABD6D4X3"/>
<name>A0ABD6D4X3_9EURY</name>
<reference evidence="1 2" key="1">
    <citation type="journal article" date="2019" name="Int. J. Syst. Evol. Microbiol.">
        <title>The Global Catalogue of Microorganisms (GCM) 10K type strain sequencing project: providing services to taxonomists for standard genome sequencing and annotation.</title>
        <authorList>
            <consortium name="The Broad Institute Genomics Platform"/>
            <consortium name="The Broad Institute Genome Sequencing Center for Infectious Disease"/>
            <person name="Wu L."/>
            <person name="Ma J."/>
        </authorList>
    </citation>
    <scope>NUCLEOTIDE SEQUENCE [LARGE SCALE GENOMIC DNA]</scope>
    <source>
        <strain evidence="1 2">CGMCC 1.10593</strain>
    </source>
</reference>
<evidence type="ECO:0000313" key="2">
    <source>
        <dbReference type="Proteomes" id="UP001597052"/>
    </source>
</evidence>
<proteinExistence type="predicted"/>
<dbReference type="RefSeq" id="WP_256394789.1">
    <property type="nucleotide sequence ID" value="NZ_JANHDJ010000001.1"/>
</dbReference>
<organism evidence="1 2">
    <name type="scientific">Halohasta litorea</name>
    <dbReference type="NCBI Taxonomy" id="869891"/>
    <lineage>
        <taxon>Archaea</taxon>
        <taxon>Methanobacteriati</taxon>
        <taxon>Methanobacteriota</taxon>
        <taxon>Stenosarchaea group</taxon>
        <taxon>Halobacteria</taxon>
        <taxon>Halobacteriales</taxon>
        <taxon>Haloferacaceae</taxon>
        <taxon>Halohasta</taxon>
    </lineage>
</organism>
<accession>A0ABD6D4X3</accession>
<dbReference type="Proteomes" id="UP001597052">
    <property type="component" value="Unassembled WGS sequence"/>
</dbReference>
<keyword evidence="2" id="KW-1185">Reference proteome</keyword>
<sequence>MAVIKYETPDGPIEYDVAASKISYEEETEHWRVKAGEKNGRDVYELIPRERVFSVQIAGAKKGTSVTRTK</sequence>
<gene>
    <name evidence="1" type="ORF">ACFSBW_04330</name>
</gene>
<evidence type="ECO:0000313" key="1">
    <source>
        <dbReference type="EMBL" id="MFD1641102.1"/>
    </source>
</evidence>